<comment type="caution">
    <text evidence="5">The sequence shown here is derived from an EMBL/GenBank/DDBJ whole genome shotgun (WGS) entry which is preliminary data.</text>
</comment>
<evidence type="ECO:0000256" key="2">
    <source>
        <dbReference type="ARBA" id="ARBA00023002"/>
    </source>
</evidence>
<dbReference type="RefSeq" id="WP_270023683.1">
    <property type="nucleotide sequence ID" value="NZ_JAPDDP010000004.1"/>
</dbReference>
<evidence type="ECO:0000313" key="5">
    <source>
        <dbReference type="EMBL" id="MDA0179410.1"/>
    </source>
</evidence>
<evidence type="ECO:0000256" key="4">
    <source>
        <dbReference type="ARBA" id="ARBA00048941"/>
    </source>
</evidence>
<dbReference type="InterPro" id="IPR012078">
    <property type="entry name" value="MP_mOase_hydro"/>
</dbReference>
<keyword evidence="6" id="KW-1185">Reference proteome</keyword>
<protein>
    <recommendedName>
        <fullName evidence="1">propane 2-monooxygenase</fullName>
        <ecNumber evidence="1">1.14.13.227</ecNumber>
    </recommendedName>
</protein>
<dbReference type="AlphaFoldDB" id="A0A9X3N3X3"/>
<dbReference type="InterPro" id="IPR003430">
    <property type="entry name" value="Phenol_Hydrox"/>
</dbReference>
<gene>
    <name evidence="5" type="ORF">OJ997_03810</name>
</gene>
<dbReference type="Gene3D" id="1.10.620.20">
    <property type="entry name" value="Ribonucleotide Reductase, subunit A"/>
    <property type="match status" value="1"/>
</dbReference>
<name>A0A9X3N3X3_9ACTN</name>
<comment type="catalytic activity">
    <reaction evidence="4">
        <text>propane + NADH + O2 + H(+) = propan-2-ol + NAD(+) + H2O</text>
        <dbReference type="Rhea" id="RHEA:49992"/>
        <dbReference type="ChEBI" id="CHEBI:15377"/>
        <dbReference type="ChEBI" id="CHEBI:15378"/>
        <dbReference type="ChEBI" id="CHEBI:15379"/>
        <dbReference type="ChEBI" id="CHEBI:17824"/>
        <dbReference type="ChEBI" id="CHEBI:32879"/>
        <dbReference type="ChEBI" id="CHEBI:57540"/>
        <dbReference type="ChEBI" id="CHEBI:57945"/>
        <dbReference type="EC" id="1.14.13.227"/>
    </reaction>
</comment>
<dbReference type="GO" id="GO:0016709">
    <property type="term" value="F:oxidoreductase activity, acting on paired donors, with incorporation or reduction of molecular oxygen, NAD(P)H as one donor, and incorporation of one atom of oxygen"/>
    <property type="evidence" value="ECO:0007669"/>
    <property type="project" value="InterPro"/>
</dbReference>
<evidence type="ECO:0000313" key="6">
    <source>
        <dbReference type="Proteomes" id="UP001147653"/>
    </source>
</evidence>
<dbReference type="EMBL" id="JAPDDP010000004">
    <property type="protein sequence ID" value="MDA0179410.1"/>
    <property type="molecule type" value="Genomic_DNA"/>
</dbReference>
<keyword evidence="3 5" id="KW-0503">Monooxygenase</keyword>
<reference evidence="5" key="1">
    <citation type="submission" date="2022-10" db="EMBL/GenBank/DDBJ databases">
        <title>The WGS of Solirubrobacter phytolaccae KCTC 29190.</title>
        <authorList>
            <person name="Jiang Z."/>
        </authorList>
    </citation>
    <scope>NUCLEOTIDE SEQUENCE</scope>
    <source>
        <strain evidence="5">KCTC 29190</strain>
    </source>
</reference>
<evidence type="ECO:0000256" key="1">
    <source>
        <dbReference type="ARBA" id="ARBA00012710"/>
    </source>
</evidence>
<dbReference type="Pfam" id="PF02332">
    <property type="entry name" value="Phenol_Hydrox"/>
    <property type="match status" value="1"/>
</dbReference>
<accession>A0A9X3N3X3</accession>
<dbReference type="Proteomes" id="UP001147653">
    <property type="component" value="Unassembled WGS sequence"/>
</dbReference>
<proteinExistence type="predicted"/>
<dbReference type="EC" id="1.14.13.227" evidence="1"/>
<keyword evidence="2" id="KW-0560">Oxidoreductase</keyword>
<dbReference type="CDD" id="cd01058">
    <property type="entry name" value="AAMH_B"/>
    <property type="match status" value="1"/>
</dbReference>
<organism evidence="5 6">
    <name type="scientific">Solirubrobacter phytolaccae</name>
    <dbReference type="NCBI Taxonomy" id="1404360"/>
    <lineage>
        <taxon>Bacteria</taxon>
        <taxon>Bacillati</taxon>
        <taxon>Actinomycetota</taxon>
        <taxon>Thermoleophilia</taxon>
        <taxon>Solirubrobacterales</taxon>
        <taxon>Solirubrobacteraceae</taxon>
        <taxon>Solirubrobacter</taxon>
    </lineage>
</organism>
<sequence length="366" mass="41630">MATEVKERSVPKPVFTDAEAGAKEFPSWQSRSYNYFEPRKRRATVYEDVTIDVQPDPERHLSQGWVYSFANGDAGYPQDWSALKSSNWHAFLDPNEEWEQTIYRNNANVVRQISQNIEHGRTGHVFQAMNPAWVKVVARHVFAWAHLEQGIGMHVYTPAQRDAPTNMINNAICVGAVHKLRFAQDLILYNLALSEEIEGFEDKAHIATWQEDPIWQPTRELVEGLTGIRDWSEAFFATTVVFEPLVGELFRSGFVMQAAALQGDFVTPTIMGAGESDAAREQRGARALFRMLADDETHGAANKATMQGWLEKWTPKTVDAARQLQPIWSQISEKVIRFEDSFDRSRLRFESLLSDIGLETPKEIKA</sequence>
<dbReference type="InterPro" id="IPR009078">
    <property type="entry name" value="Ferritin-like_SF"/>
</dbReference>
<dbReference type="InterPro" id="IPR012348">
    <property type="entry name" value="RNR-like"/>
</dbReference>
<evidence type="ECO:0000256" key="3">
    <source>
        <dbReference type="ARBA" id="ARBA00023033"/>
    </source>
</evidence>
<dbReference type="SUPFAM" id="SSF47240">
    <property type="entry name" value="Ferritin-like"/>
    <property type="match status" value="1"/>
</dbReference>
<dbReference type="PIRSF" id="PIRSF000040">
    <property type="entry name" value="MMOH_comp"/>
    <property type="match status" value="1"/>
</dbReference>